<evidence type="ECO:0000313" key="3">
    <source>
        <dbReference type="Proteomes" id="UP001224083"/>
    </source>
</evidence>
<gene>
    <name evidence="2" type="ORF">O7M46_08405</name>
</gene>
<organism evidence="2 3">
    <name type="scientific">Bisgaard Taxon 45</name>
    <dbReference type="NCBI Taxonomy" id="304289"/>
    <lineage>
        <taxon>Bacteria</taxon>
        <taxon>Pseudomonadati</taxon>
        <taxon>Pseudomonadota</taxon>
        <taxon>Gammaproteobacteria</taxon>
        <taxon>Pasteurellales</taxon>
        <taxon>Pasteurellaceae</taxon>
    </lineage>
</organism>
<feature type="transmembrane region" description="Helical" evidence="1">
    <location>
        <begin position="23"/>
        <end position="43"/>
    </location>
</feature>
<reference evidence="2 3" key="1">
    <citation type="submission" date="2022-12" db="EMBL/GenBank/DDBJ databases">
        <title>Genome sequence of Pasteurellaceae Bisgaard Taxon 45.</title>
        <authorList>
            <person name="Foggin C."/>
            <person name="Rosen L.E."/>
            <person name="Henton M."/>
            <person name="Buys A."/>
            <person name="Floyd T."/>
            <person name="Turner A.D."/>
            <person name="Tarbin J."/>
            <person name="Lloyd A.S."/>
            <person name="Chaitezvi C."/>
            <person name="Ellis R.J."/>
            <person name="Roberts H.C."/>
            <person name="Dastjerdi A."/>
            <person name="Nunez A."/>
            <person name="Van Vliet A.H."/>
            <person name="Steinbach F."/>
        </authorList>
    </citation>
    <scope>NUCLEOTIDE SEQUENCE [LARGE SCALE GENOMIC DNA]</scope>
    <source>
        <strain evidence="2 3">VF20HR</strain>
    </source>
</reference>
<keyword evidence="3" id="KW-1185">Reference proteome</keyword>
<dbReference type="Gene3D" id="3.40.50.410">
    <property type="entry name" value="von Willebrand factor, type A domain"/>
    <property type="match status" value="1"/>
</dbReference>
<keyword evidence="1" id="KW-0472">Membrane</keyword>
<dbReference type="EMBL" id="JAQAHH010000009">
    <property type="protein sequence ID" value="MDP9500979.1"/>
    <property type="molecule type" value="Genomic_DNA"/>
</dbReference>
<comment type="caution">
    <text evidence="2">The sequence shown here is derived from an EMBL/GenBank/DDBJ whole genome shotgun (WGS) entry which is preliminary data.</text>
</comment>
<sequence length="591" mass="67804">MKHFYWTSFFTIVKKFYRDEKGVYLVITALLTFPLLVLTAFTVESTGLLLDKARLSQGMDQAALVLIAENNKYRDNKKHSEVTRQKVSQAEIDNFFGDTFRAQQDKRNQELIQGMTKLYMRSDNNNGKISPDDLQFTTDSNFKYKCDEVSIPTSNSYNIRKPVVCEVEGAMNRKYYFPLSETLIGGTSGRLKMDAGTSYAIKERGVVIPVELMLVADFSGSMHQDLNGRYNADKTKMGQSKISILREVVGEISQILLPKKISEDISPFNRMGFATFSGGARERGEKYNCVLPYEEKIDAGSVEMTIERWITGNNTPERFNTNNGRWERSWVEFKKHYEGKYESFNSRSCYTSGQKQFCKIKANPKTIMEYAFKIKDWTTIRIIFSSYMDITRTINQISDFDGQNRHYKLSFQDNNYCLGGNGGKETTRAWFDQKNQDISGELNKINPQGWTSASSGLIIGANLIMDHNKDERAKPEELGTNTQRVILVLSDGEDNWPYYDTLINLLNAGICDKIRERVDTLQVDEYKKLSTRIAFVAFGYSPPKEQVEAWKKCVGDQYYTAYSKKELLDTFKQIIGFEEEVGRSSNKKIVF</sequence>
<keyword evidence="1" id="KW-0812">Transmembrane</keyword>
<protein>
    <submittedName>
        <fullName evidence="2">Pilus assembly protein</fullName>
    </submittedName>
</protein>
<dbReference type="SUPFAM" id="SSF53300">
    <property type="entry name" value="vWA-like"/>
    <property type="match status" value="1"/>
</dbReference>
<dbReference type="Proteomes" id="UP001224083">
    <property type="component" value="Unassembled WGS sequence"/>
</dbReference>
<accession>A0ABT9KG11</accession>
<proteinExistence type="predicted"/>
<evidence type="ECO:0000256" key="1">
    <source>
        <dbReference type="SAM" id="Phobius"/>
    </source>
</evidence>
<dbReference type="InterPro" id="IPR036465">
    <property type="entry name" value="vWFA_dom_sf"/>
</dbReference>
<evidence type="ECO:0000313" key="2">
    <source>
        <dbReference type="EMBL" id="MDP9500979.1"/>
    </source>
</evidence>
<name>A0ABT9KG11_9PAST</name>
<keyword evidence="1" id="KW-1133">Transmembrane helix</keyword>